<dbReference type="AlphaFoldDB" id="A6IKY6"/>
<name>A6IKY6_RAT</name>
<organism evidence="2 3">
    <name type="scientific">Rattus norvegicus</name>
    <name type="common">Rat</name>
    <dbReference type="NCBI Taxonomy" id="10116"/>
    <lineage>
        <taxon>Eukaryota</taxon>
        <taxon>Metazoa</taxon>
        <taxon>Chordata</taxon>
        <taxon>Craniata</taxon>
        <taxon>Vertebrata</taxon>
        <taxon>Euteleostomi</taxon>
        <taxon>Mammalia</taxon>
        <taxon>Eutheria</taxon>
        <taxon>Euarchontoglires</taxon>
        <taxon>Glires</taxon>
        <taxon>Rodentia</taxon>
        <taxon>Myomorpha</taxon>
        <taxon>Muroidea</taxon>
        <taxon>Muridae</taxon>
        <taxon>Murinae</taxon>
        <taxon>Rattus</taxon>
    </lineage>
</organism>
<accession>A6IKY6</accession>
<feature type="non-terminal residue" evidence="2">
    <location>
        <position position="108"/>
    </location>
</feature>
<keyword evidence="1" id="KW-1133">Transmembrane helix</keyword>
<evidence type="ECO:0000256" key="1">
    <source>
        <dbReference type="SAM" id="Phobius"/>
    </source>
</evidence>
<reference evidence="2 3" key="1">
    <citation type="submission" date="2005-09" db="EMBL/GenBank/DDBJ databases">
        <authorList>
            <person name="Mural R.J."/>
            <person name="Li P.W."/>
            <person name="Adams M.D."/>
            <person name="Amanatides P.G."/>
            <person name="Baden-Tillson H."/>
            <person name="Barnstead M."/>
            <person name="Chin S.H."/>
            <person name="Dew I."/>
            <person name="Evans C.A."/>
            <person name="Ferriera S."/>
            <person name="Flanigan M."/>
            <person name="Fosler C."/>
            <person name="Glodek A."/>
            <person name="Gu Z."/>
            <person name="Holt R.A."/>
            <person name="Jennings D."/>
            <person name="Kraft C.L."/>
            <person name="Lu F."/>
            <person name="Nguyen T."/>
            <person name="Nusskern D.R."/>
            <person name="Pfannkoch C.M."/>
            <person name="Sitter C."/>
            <person name="Sutton G.G."/>
            <person name="Venter J.C."/>
            <person name="Wang Z."/>
            <person name="Woodage T."/>
            <person name="Zheng X.H."/>
            <person name="Zhong F."/>
        </authorList>
    </citation>
    <scope>NUCLEOTIDE SEQUENCE [LARGE SCALE GENOMIC DNA]</scope>
    <source>
        <strain>BN</strain>
        <strain evidence="3">Sprague-Dawley</strain>
    </source>
</reference>
<sequence length="108" mass="12171">MCPHTQPQDVFEVIACCKGQTHGQPVEILGYWVALGHWVSSLLGLQACVPWLVVYAVLRTESRASSMQGRSSTPLSHIHSSRVKAHPSPWVLLEFREFLPCWLCGWED</sequence>
<dbReference type="EMBL" id="CH473964">
    <property type="protein sequence ID" value="EDM02153.1"/>
    <property type="molecule type" value="Genomic_DNA"/>
</dbReference>
<evidence type="ECO:0000313" key="2">
    <source>
        <dbReference type="EMBL" id="EDM02153.1"/>
    </source>
</evidence>
<keyword evidence="1" id="KW-0812">Transmembrane</keyword>
<evidence type="ECO:0000313" key="3">
    <source>
        <dbReference type="Proteomes" id="UP000234681"/>
    </source>
</evidence>
<keyword evidence="1" id="KW-0472">Membrane</keyword>
<feature type="transmembrane region" description="Helical" evidence="1">
    <location>
        <begin position="38"/>
        <end position="58"/>
    </location>
</feature>
<proteinExistence type="predicted"/>
<gene>
    <name evidence="2" type="ORF">rCG_30213</name>
</gene>
<protein>
    <submittedName>
        <fullName evidence="2">RCG30213</fullName>
    </submittedName>
</protein>
<dbReference type="Proteomes" id="UP000234681">
    <property type="component" value="Chromosome 4"/>
</dbReference>